<dbReference type="AlphaFoldDB" id="A0A1A9UQ54"/>
<dbReference type="PANTHER" id="PTHR46229">
    <property type="entry name" value="BOLA TRANSCRIPTION REGULATOR"/>
    <property type="match status" value="1"/>
</dbReference>
<organism evidence="3 4">
    <name type="scientific">Glossina austeni</name>
    <name type="common">Savannah tsetse fly</name>
    <dbReference type="NCBI Taxonomy" id="7395"/>
    <lineage>
        <taxon>Eukaryota</taxon>
        <taxon>Metazoa</taxon>
        <taxon>Ecdysozoa</taxon>
        <taxon>Arthropoda</taxon>
        <taxon>Hexapoda</taxon>
        <taxon>Insecta</taxon>
        <taxon>Pterygota</taxon>
        <taxon>Neoptera</taxon>
        <taxon>Endopterygota</taxon>
        <taxon>Diptera</taxon>
        <taxon>Brachycera</taxon>
        <taxon>Muscomorpha</taxon>
        <taxon>Hippoboscoidea</taxon>
        <taxon>Glossinidae</taxon>
        <taxon>Glossina</taxon>
    </lineage>
</organism>
<dbReference type="EnsemblMetazoa" id="GAUT011820-RA">
    <property type="protein sequence ID" value="GAUT011820-PA"/>
    <property type="gene ID" value="GAUT011820"/>
</dbReference>
<dbReference type="Gene3D" id="3.30.300.90">
    <property type="entry name" value="BolA-like"/>
    <property type="match status" value="1"/>
</dbReference>
<dbReference type="Pfam" id="PF01722">
    <property type="entry name" value="BolA"/>
    <property type="match status" value="1"/>
</dbReference>
<dbReference type="PIRSF" id="PIRSF003113">
    <property type="entry name" value="BolA"/>
    <property type="match status" value="1"/>
</dbReference>
<evidence type="ECO:0000256" key="2">
    <source>
        <dbReference type="RuleBase" id="RU003860"/>
    </source>
</evidence>
<dbReference type="GO" id="GO:0005739">
    <property type="term" value="C:mitochondrion"/>
    <property type="evidence" value="ECO:0007669"/>
    <property type="project" value="TreeGrafter"/>
</dbReference>
<protein>
    <recommendedName>
        <fullName evidence="5">BolA</fullName>
    </recommendedName>
</protein>
<dbReference type="InterPro" id="IPR036065">
    <property type="entry name" value="BolA-like_sf"/>
</dbReference>
<dbReference type="SUPFAM" id="SSF82657">
    <property type="entry name" value="BolA-like"/>
    <property type="match status" value="1"/>
</dbReference>
<comment type="similarity">
    <text evidence="1 2">Belongs to the BolA/IbaG family.</text>
</comment>
<dbReference type="InterPro" id="IPR002634">
    <property type="entry name" value="BolA"/>
</dbReference>
<sequence>MNSLNPRLAFNSFRLQRIYMSRVSQMKGPVQEAIYCVLKERFEPIHLEVVNESYMHNVPKGAETHFKVLVVSNKFEELSLLKRHRLINEAIKVKLAGNFIHALSIEAKTPQQWNVNDVLDPSPTCLGGFGK</sequence>
<dbReference type="PANTHER" id="PTHR46229:SF2">
    <property type="entry name" value="BOLA-LIKE PROTEIN 1"/>
    <property type="match status" value="1"/>
</dbReference>
<dbReference type="InterPro" id="IPR050961">
    <property type="entry name" value="BolA/IbaG_stress_morph_reg"/>
</dbReference>
<dbReference type="FunFam" id="3.30.300.90:FF:000001">
    <property type="entry name" value="Transcriptional regulator BolA"/>
    <property type="match status" value="1"/>
</dbReference>
<accession>A0A1A9UQ54</accession>
<name>A0A1A9UQ54_GLOAU</name>
<evidence type="ECO:0000313" key="4">
    <source>
        <dbReference type="Proteomes" id="UP000078200"/>
    </source>
</evidence>
<evidence type="ECO:0008006" key="5">
    <source>
        <dbReference type="Google" id="ProtNLM"/>
    </source>
</evidence>
<reference evidence="3" key="1">
    <citation type="submission" date="2020-05" db="UniProtKB">
        <authorList>
            <consortium name="EnsemblMetazoa"/>
        </authorList>
    </citation>
    <scope>IDENTIFICATION</scope>
    <source>
        <strain evidence="3">TTRI</strain>
    </source>
</reference>
<dbReference type="GO" id="GO:1990229">
    <property type="term" value="C:iron-sulfur cluster assembly complex"/>
    <property type="evidence" value="ECO:0007669"/>
    <property type="project" value="UniProtKB-ARBA"/>
</dbReference>
<dbReference type="STRING" id="7395.A0A1A9UQ54"/>
<dbReference type="VEuPathDB" id="VectorBase:GAUT011820"/>
<proteinExistence type="inferred from homology"/>
<evidence type="ECO:0000256" key="1">
    <source>
        <dbReference type="ARBA" id="ARBA00005578"/>
    </source>
</evidence>
<evidence type="ECO:0000313" key="3">
    <source>
        <dbReference type="EnsemblMetazoa" id="GAUT011820-PA"/>
    </source>
</evidence>
<keyword evidence="4" id="KW-1185">Reference proteome</keyword>
<dbReference type="Proteomes" id="UP000078200">
    <property type="component" value="Unassembled WGS sequence"/>
</dbReference>